<dbReference type="Proteomes" id="UP001060164">
    <property type="component" value="Chromosome"/>
</dbReference>
<sequence>MNEMDITRINELARKAKSVGLTPEEKLEQSKLRKEYIASIRMNLRSQLDNIDIQEPDGSVINLGEKYGDKTKH</sequence>
<dbReference type="Gene3D" id="1.10.287.540">
    <property type="entry name" value="Helix hairpin bin"/>
    <property type="match status" value="1"/>
</dbReference>
<evidence type="ECO:0000256" key="2">
    <source>
        <dbReference type="HAMAP-Rule" id="MF_01103"/>
    </source>
</evidence>
<comment type="subcellular location">
    <subcellularLocation>
        <location evidence="2">Cytoplasm</location>
    </subcellularLocation>
</comment>
<gene>
    <name evidence="3" type="ORF">NQ502_19165</name>
</gene>
<accession>A0ABY5VHL1</accession>
<dbReference type="HAMAP" id="MF_01103">
    <property type="entry name" value="UPF0291"/>
    <property type="match status" value="1"/>
</dbReference>
<name>A0ABY5VHL1_9FIRM</name>
<keyword evidence="4" id="KW-1185">Reference proteome</keyword>
<dbReference type="InterPro" id="IPR009242">
    <property type="entry name" value="DUF896"/>
</dbReference>
<comment type="similarity">
    <text evidence="2">Belongs to the UPF0291 family.</text>
</comment>
<dbReference type="SUPFAM" id="SSF158221">
    <property type="entry name" value="YnzC-like"/>
    <property type="match status" value="1"/>
</dbReference>
<proteinExistence type="inferred from homology"/>
<dbReference type="EMBL" id="CP102290">
    <property type="protein sequence ID" value="UWP59451.1"/>
    <property type="molecule type" value="Genomic_DNA"/>
</dbReference>
<dbReference type="PANTHER" id="PTHR37300">
    <property type="entry name" value="UPF0291 PROTEIN CBO2609/CLC_2481"/>
    <property type="match status" value="1"/>
</dbReference>
<keyword evidence="1 2" id="KW-0963">Cytoplasm</keyword>
<evidence type="ECO:0000313" key="3">
    <source>
        <dbReference type="EMBL" id="UWP59451.1"/>
    </source>
</evidence>
<reference evidence="3" key="1">
    <citation type="journal article" date="2022" name="Cell">
        <title>Design, construction, and in vivo augmentation of a complex gut microbiome.</title>
        <authorList>
            <person name="Cheng A.G."/>
            <person name="Ho P.Y."/>
            <person name="Aranda-Diaz A."/>
            <person name="Jain S."/>
            <person name="Yu F.B."/>
            <person name="Meng X."/>
            <person name="Wang M."/>
            <person name="Iakiviak M."/>
            <person name="Nagashima K."/>
            <person name="Zhao A."/>
            <person name="Murugkar P."/>
            <person name="Patil A."/>
            <person name="Atabakhsh K."/>
            <person name="Weakley A."/>
            <person name="Yan J."/>
            <person name="Brumbaugh A.R."/>
            <person name="Higginbottom S."/>
            <person name="Dimas A."/>
            <person name="Shiver A.L."/>
            <person name="Deutschbauer A."/>
            <person name="Neff N."/>
            <person name="Sonnenburg J.L."/>
            <person name="Huang K.C."/>
            <person name="Fischbach M.A."/>
        </authorList>
    </citation>
    <scope>NUCLEOTIDE SEQUENCE</scope>
    <source>
        <strain evidence="3">DSM 19829</strain>
    </source>
</reference>
<evidence type="ECO:0000313" key="4">
    <source>
        <dbReference type="Proteomes" id="UP001060164"/>
    </source>
</evidence>
<protein>
    <recommendedName>
        <fullName evidence="2">UPF0291 protein NQ502_19165</fullName>
    </recommendedName>
</protein>
<organism evidence="3 4">
    <name type="scientific">Ruminococcus gauvreauii</name>
    <dbReference type="NCBI Taxonomy" id="438033"/>
    <lineage>
        <taxon>Bacteria</taxon>
        <taxon>Bacillati</taxon>
        <taxon>Bacillota</taxon>
        <taxon>Clostridia</taxon>
        <taxon>Eubacteriales</taxon>
        <taxon>Oscillospiraceae</taxon>
        <taxon>Ruminococcus</taxon>
    </lineage>
</organism>
<dbReference type="Pfam" id="PF05979">
    <property type="entry name" value="DUF896"/>
    <property type="match status" value="1"/>
</dbReference>
<dbReference type="PANTHER" id="PTHR37300:SF1">
    <property type="entry name" value="UPF0291 PROTEIN YNZC"/>
    <property type="match status" value="1"/>
</dbReference>
<dbReference type="RefSeq" id="WP_028529738.1">
    <property type="nucleotide sequence ID" value="NZ_CABLBR010000032.1"/>
</dbReference>
<evidence type="ECO:0000256" key="1">
    <source>
        <dbReference type="ARBA" id="ARBA00022490"/>
    </source>
</evidence>